<dbReference type="AlphaFoldDB" id="A0A4Q9L8P8"/>
<organism evidence="1 2">
    <name type="scientific">Hamiltosporidium tvaerminnensis</name>
    <dbReference type="NCBI Taxonomy" id="1176355"/>
    <lineage>
        <taxon>Eukaryota</taxon>
        <taxon>Fungi</taxon>
        <taxon>Fungi incertae sedis</taxon>
        <taxon>Microsporidia</taxon>
        <taxon>Dubosqiidae</taxon>
        <taxon>Hamiltosporidium</taxon>
    </lineage>
</organism>
<evidence type="ECO:0000313" key="2">
    <source>
        <dbReference type="Proteomes" id="UP000292362"/>
    </source>
</evidence>
<name>A0A4Q9L8P8_9MICR</name>
<gene>
    <name evidence="1" type="ORF">CWI37_0202p0010</name>
</gene>
<reference evidence="1 2" key="1">
    <citation type="submission" date="2017-12" db="EMBL/GenBank/DDBJ databases">
        <authorList>
            <person name="Pombert J.-F."/>
            <person name="Haag K.L."/>
            <person name="Ebert D."/>
        </authorList>
    </citation>
    <scope>NUCLEOTIDE SEQUENCE [LARGE SCALE GENOMIC DNA]</scope>
    <source>
        <strain evidence="1">FI-OER-3-3</strain>
    </source>
</reference>
<dbReference type="EMBL" id="PITJ01000202">
    <property type="protein sequence ID" value="TBU03974.1"/>
    <property type="molecule type" value="Genomic_DNA"/>
</dbReference>
<comment type="caution">
    <text evidence="1">The sequence shown here is derived from an EMBL/GenBank/DDBJ whole genome shotgun (WGS) entry which is preliminary data.</text>
</comment>
<dbReference type="VEuPathDB" id="MicrosporidiaDB:CWI37_0202p0010"/>
<accession>A0A4Q9L8P8</accession>
<proteinExistence type="predicted"/>
<evidence type="ECO:0000313" key="1">
    <source>
        <dbReference type="EMBL" id="TBU03974.1"/>
    </source>
</evidence>
<protein>
    <submittedName>
        <fullName evidence="1">Uncharacterized protein</fullName>
    </submittedName>
</protein>
<sequence length="326" mass="38008">MTTYSYEEVYEILKNGCDKPADLNFDEMIMLDHPEEPHIYKKLTESEEIAYKDKKYGISSFIPKKAPNYKRRQDNAAFNDESVWNVDLTSETSGSFDAKGMFIASKAVEDISFENLDCCWLLKDSNKKILGPFVSNEMEEKMKNNLLDNFYLKRECDKIFLPFVTLKEKFSNPFTVEKNIVDNFFTESELQQNLKTLKISDKNEQTPKKKPAKNIVKKEKNIEDELSESEIKKILENCKKSQNFLIKRNVKIGLDEIRSNLIKMKKEMGLSWLARTTSMNNIECNDFLELLIEESKIRICLDIDKDGFLIINETDFKSKKTPKGRV</sequence>
<dbReference type="Proteomes" id="UP000292362">
    <property type="component" value="Unassembled WGS sequence"/>
</dbReference>